<protein>
    <recommendedName>
        <fullName evidence="3">Nucleotide-binding protein KV203_03380</fullName>
    </recommendedName>
</protein>
<gene>
    <name evidence="4" type="ORF">KV203_03380</name>
</gene>
<proteinExistence type="inferred from homology"/>
<dbReference type="Proteomes" id="UP000887023">
    <property type="component" value="Chromosome"/>
</dbReference>
<keyword evidence="5" id="KW-1185">Reference proteome</keyword>
<evidence type="ECO:0000313" key="5">
    <source>
        <dbReference type="Proteomes" id="UP000887023"/>
    </source>
</evidence>
<organism evidence="4 5">
    <name type="scientific">Skermania pinensis</name>
    <dbReference type="NCBI Taxonomy" id="39122"/>
    <lineage>
        <taxon>Bacteria</taxon>
        <taxon>Bacillati</taxon>
        <taxon>Actinomycetota</taxon>
        <taxon>Actinomycetes</taxon>
        <taxon>Mycobacteriales</taxon>
        <taxon>Gordoniaceae</taxon>
        <taxon>Skermania</taxon>
    </lineage>
</organism>
<comment type="function">
    <text evidence="3">Nucleotide-binding protein.</text>
</comment>
<keyword evidence="1 3" id="KW-0547">Nucleotide-binding</keyword>
<comment type="similarity">
    <text evidence="2 3">Belongs to the YajQ family.</text>
</comment>
<reference evidence="4" key="1">
    <citation type="submission" date="2021-07" db="EMBL/GenBank/DDBJ databases">
        <title>Candidatus Kaistella beijingensis sp. nov. isolated from a municipal wastewater treatment plant is involved in sludge foaming.</title>
        <authorList>
            <person name="Song Y."/>
            <person name="Liu S.-J."/>
        </authorList>
    </citation>
    <scope>NUCLEOTIDE SEQUENCE</scope>
    <source>
        <strain evidence="4">DSM 43998</strain>
    </source>
</reference>
<dbReference type="InterPro" id="IPR035570">
    <property type="entry name" value="UPF0234_N"/>
</dbReference>
<accession>A0ABX8S9C9</accession>
<evidence type="ECO:0000313" key="4">
    <source>
        <dbReference type="EMBL" id="QXQ14470.1"/>
    </source>
</evidence>
<evidence type="ECO:0000256" key="3">
    <source>
        <dbReference type="HAMAP-Rule" id="MF_00632"/>
    </source>
</evidence>
<evidence type="ECO:0000256" key="2">
    <source>
        <dbReference type="ARBA" id="ARBA00093450"/>
    </source>
</evidence>
<dbReference type="PANTHER" id="PTHR30476">
    <property type="entry name" value="UPF0234 PROTEIN YAJQ"/>
    <property type="match status" value="1"/>
</dbReference>
<dbReference type="PANTHER" id="PTHR30476:SF0">
    <property type="entry name" value="UPF0234 PROTEIN YAJQ"/>
    <property type="match status" value="1"/>
</dbReference>
<sequence length="166" mass="18213">MADSSFDVVSKVDRQEVDNALHQAAKELATRYDFRGTGAQIEWTGSGETASILITAEAEERAEAALDVFREKLIRRDISLKAFDAGKPVQSGKIYKITGSLVQGISTENAKKIAKKIRDEGPKGVKAQIQGDELRVSSKKRDDLQAVIALLKGADFDVALQFVNYR</sequence>
<dbReference type="HAMAP" id="MF_00632">
    <property type="entry name" value="UPF0234"/>
    <property type="match status" value="1"/>
</dbReference>
<dbReference type="NCBIfam" id="NF003819">
    <property type="entry name" value="PRK05412.1"/>
    <property type="match status" value="1"/>
</dbReference>
<dbReference type="CDD" id="cd11740">
    <property type="entry name" value="YajQ_like"/>
    <property type="match status" value="1"/>
</dbReference>
<dbReference type="EMBL" id="CP079105">
    <property type="protein sequence ID" value="QXQ14470.1"/>
    <property type="molecule type" value="Genomic_DNA"/>
</dbReference>
<dbReference type="Gene3D" id="3.30.70.860">
    <property type="match status" value="1"/>
</dbReference>
<name>A0ABX8S9C9_9ACTN</name>
<dbReference type="Gene3D" id="3.30.70.990">
    <property type="entry name" value="YajQ-like, domain 2"/>
    <property type="match status" value="1"/>
</dbReference>
<dbReference type="InterPro" id="IPR036183">
    <property type="entry name" value="YajQ-like_sf"/>
</dbReference>
<dbReference type="InterPro" id="IPR035571">
    <property type="entry name" value="UPF0234-like_C"/>
</dbReference>
<dbReference type="Pfam" id="PF04461">
    <property type="entry name" value="YajQ"/>
    <property type="match status" value="1"/>
</dbReference>
<dbReference type="SUPFAM" id="SSF89963">
    <property type="entry name" value="YajQ-like"/>
    <property type="match status" value="2"/>
</dbReference>
<evidence type="ECO:0000256" key="1">
    <source>
        <dbReference type="ARBA" id="ARBA00022741"/>
    </source>
</evidence>
<dbReference type="InterPro" id="IPR007551">
    <property type="entry name" value="YajQ/Smlt4090-like"/>
</dbReference>
<dbReference type="RefSeq" id="WP_066466703.1">
    <property type="nucleotide sequence ID" value="NZ_CBCRUZ010000003.1"/>
</dbReference>